<evidence type="ECO:0000313" key="4">
    <source>
        <dbReference type="EMBL" id="OGG49566.1"/>
    </source>
</evidence>
<dbReference type="SUPFAM" id="SSF55729">
    <property type="entry name" value="Acyl-CoA N-acyltransferases (Nat)"/>
    <property type="match status" value="1"/>
</dbReference>
<dbReference type="PANTHER" id="PTHR43877">
    <property type="entry name" value="AMINOALKYLPHOSPHONATE N-ACETYLTRANSFERASE-RELATED-RELATED"/>
    <property type="match status" value="1"/>
</dbReference>
<proteinExistence type="predicted"/>
<dbReference type="Pfam" id="PF00583">
    <property type="entry name" value="Acetyltransf_1"/>
    <property type="match status" value="1"/>
</dbReference>
<dbReference type="EMBL" id="MFKW01000071">
    <property type="protein sequence ID" value="OGG49566.1"/>
    <property type="molecule type" value="Genomic_DNA"/>
</dbReference>
<protein>
    <recommendedName>
        <fullName evidence="3">N-acetyltransferase domain-containing protein</fullName>
    </recommendedName>
</protein>
<dbReference type="InterPro" id="IPR050832">
    <property type="entry name" value="Bact_Acetyltransf"/>
</dbReference>
<accession>A0A1F6CK04</accession>
<sequence>MVTIEKLEKTSAAALNGINELVQQLSPRLPTCSGELLEKIISSENLELWVARDEDRIVGMGTLAIVSLPEGERAQIEDVVVHETYRGQGLGEKISKQLIERARERKAGVATLSSRADRVAANKLYQKLGFEKWETNVYRLKL</sequence>
<dbReference type="Proteomes" id="UP000176445">
    <property type="component" value="Unassembled WGS sequence"/>
</dbReference>
<gene>
    <name evidence="4" type="ORF">A2704_07115</name>
</gene>
<evidence type="ECO:0000256" key="2">
    <source>
        <dbReference type="ARBA" id="ARBA00023315"/>
    </source>
</evidence>
<name>A0A1F6CK04_9BACT</name>
<dbReference type="InterPro" id="IPR016181">
    <property type="entry name" value="Acyl_CoA_acyltransferase"/>
</dbReference>
<evidence type="ECO:0000256" key="1">
    <source>
        <dbReference type="ARBA" id="ARBA00022679"/>
    </source>
</evidence>
<dbReference type="PROSITE" id="PS51186">
    <property type="entry name" value="GNAT"/>
    <property type="match status" value="1"/>
</dbReference>
<evidence type="ECO:0000313" key="5">
    <source>
        <dbReference type="Proteomes" id="UP000176445"/>
    </source>
</evidence>
<organism evidence="4 5">
    <name type="scientific">Candidatus Kaiserbacteria bacterium RIFCSPHIGHO2_01_FULL_54_36b</name>
    <dbReference type="NCBI Taxonomy" id="1798483"/>
    <lineage>
        <taxon>Bacteria</taxon>
        <taxon>Candidatus Kaiseribacteriota</taxon>
    </lineage>
</organism>
<dbReference type="InterPro" id="IPR000182">
    <property type="entry name" value="GNAT_dom"/>
</dbReference>
<keyword evidence="1" id="KW-0808">Transferase</keyword>
<dbReference type="Gene3D" id="3.40.630.30">
    <property type="match status" value="1"/>
</dbReference>
<keyword evidence="2" id="KW-0012">Acyltransferase</keyword>
<evidence type="ECO:0000259" key="3">
    <source>
        <dbReference type="PROSITE" id="PS51186"/>
    </source>
</evidence>
<feature type="domain" description="N-acetyltransferase" evidence="3">
    <location>
        <begin position="2"/>
        <end position="142"/>
    </location>
</feature>
<reference evidence="4 5" key="1">
    <citation type="journal article" date="2016" name="Nat. Commun.">
        <title>Thousands of microbial genomes shed light on interconnected biogeochemical processes in an aquifer system.</title>
        <authorList>
            <person name="Anantharaman K."/>
            <person name="Brown C.T."/>
            <person name="Hug L.A."/>
            <person name="Sharon I."/>
            <person name="Castelle C.J."/>
            <person name="Probst A.J."/>
            <person name="Thomas B.C."/>
            <person name="Singh A."/>
            <person name="Wilkins M.J."/>
            <person name="Karaoz U."/>
            <person name="Brodie E.L."/>
            <person name="Williams K.H."/>
            <person name="Hubbard S.S."/>
            <person name="Banfield J.F."/>
        </authorList>
    </citation>
    <scope>NUCLEOTIDE SEQUENCE [LARGE SCALE GENOMIC DNA]</scope>
</reference>
<dbReference type="GO" id="GO:0016747">
    <property type="term" value="F:acyltransferase activity, transferring groups other than amino-acyl groups"/>
    <property type="evidence" value="ECO:0007669"/>
    <property type="project" value="InterPro"/>
</dbReference>
<dbReference type="AlphaFoldDB" id="A0A1F6CK04"/>
<comment type="caution">
    <text evidence="4">The sequence shown here is derived from an EMBL/GenBank/DDBJ whole genome shotgun (WGS) entry which is preliminary data.</text>
</comment>
<dbReference type="CDD" id="cd04301">
    <property type="entry name" value="NAT_SF"/>
    <property type="match status" value="1"/>
</dbReference>